<reference evidence="2 3" key="1">
    <citation type="journal article" date="2008" name="Int. J. Syst. Evol. Microbiol.">
        <title>Luteimonas marina sp. nov., isolated from seawater.</title>
        <authorList>
            <person name="Baik K.S."/>
            <person name="Park S.C."/>
            <person name="Kim M.S."/>
            <person name="Kim E.M."/>
            <person name="Park C."/>
            <person name="Chun J."/>
            <person name="Seong C.N."/>
        </authorList>
    </citation>
    <scope>NUCLEOTIDE SEQUENCE [LARGE SCALE GENOMIC DNA]</scope>
    <source>
        <strain evidence="2 3">FR1330</strain>
    </source>
</reference>
<evidence type="ECO:0000259" key="1">
    <source>
        <dbReference type="Pfam" id="PF12697"/>
    </source>
</evidence>
<dbReference type="GO" id="GO:0016787">
    <property type="term" value="F:hydrolase activity"/>
    <property type="evidence" value="ECO:0007669"/>
    <property type="project" value="UniProtKB-KW"/>
</dbReference>
<evidence type="ECO:0000313" key="3">
    <source>
        <dbReference type="Proteomes" id="UP000319980"/>
    </source>
</evidence>
<dbReference type="InterPro" id="IPR000073">
    <property type="entry name" value="AB_hydrolase_1"/>
</dbReference>
<keyword evidence="2" id="KW-0378">Hydrolase</keyword>
<feature type="domain" description="AB hydrolase-1" evidence="1">
    <location>
        <begin position="18"/>
        <end position="165"/>
    </location>
</feature>
<name>A0A5C5U2Y6_9GAMM</name>
<dbReference type="SUPFAM" id="SSF53474">
    <property type="entry name" value="alpha/beta-Hydrolases"/>
    <property type="match status" value="1"/>
</dbReference>
<dbReference type="InterPro" id="IPR029058">
    <property type="entry name" value="AB_hydrolase_fold"/>
</dbReference>
<keyword evidence="3" id="KW-1185">Reference proteome</keyword>
<comment type="caution">
    <text evidence="2">The sequence shown here is derived from an EMBL/GenBank/DDBJ whole genome shotgun (WGS) entry which is preliminary data.</text>
</comment>
<dbReference type="PANTHER" id="PTHR37946">
    <property type="entry name" value="SLL1969 PROTEIN"/>
    <property type="match status" value="1"/>
</dbReference>
<dbReference type="EMBL" id="VOHK01000004">
    <property type="protein sequence ID" value="TWT20139.1"/>
    <property type="molecule type" value="Genomic_DNA"/>
</dbReference>
<sequence>MPSPRNTSMPSPPDARPVLLLHGIWNAKLWLAPLAARLRAEGFAPEIWGYPSVVGGPERALPALIERLRRGPEVDIVGHSLGGLMALEALRRAPDLAVRRVVCLGSPLRGSGTARVLGAHRWSAPVLGRSAGLLLRGFEQWDGSAQVGMVAGNVPRGVGRLLAAVDAASDGTVGLEETRLPGLCDHCLVASSHSGLVLSPEAARQAAAFLRDGHFEHPPPRPTV</sequence>
<dbReference type="PANTHER" id="PTHR37946:SF1">
    <property type="entry name" value="SLL1969 PROTEIN"/>
    <property type="match status" value="1"/>
</dbReference>
<dbReference type="Pfam" id="PF12697">
    <property type="entry name" value="Abhydrolase_6"/>
    <property type="match status" value="1"/>
</dbReference>
<evidence type="ECO:0000313" key="2">
    <source>
        <dbReference type="EMBL" id="TWT20139.1"/>
    </source>
</evidence>
<dbReference type="Gene3D" id="3.40.50.1820">
    <property type="entry name" value="alpha/beta hydrolase"/>
    <property type="match status" value="1"/>
</dbReference>
<protein>
    <submittedName>
        <fullName evidence="2">Alpha/beta fold hydrolase</fullName>
    </submittedName>
</protein>
<organism evidence="2 3">
    <name type="scientific">Luteimonas marina</name>
    <dbReference type="NCBI Taxonomy" id="488485"/>
    <lineage>
        <taxon>Bacteria</taxon>
        <taxon>Pseudomonadati</taxon>
        <taxon>Pseudomonadota</taxon>
        <taxon>Gammaproteobacteria</taxon>
        <taxon>Lysobacterales</taxon>
        <taxon>Lysobacteraceae</taxon>
        <taxon>Luteimonas</taxon>
    </lineage>
</organism>
<proteinExistence type="predicted"/>
<accession>A0A5C5U2Y6</accession>
<dbReference type="Proteomes" id="UP000319980">
    <property type="component" value="Unassembled WGS sequence"/>
</dbReference>
<dbReference type="AlphaFoldDB" id="A0A5C5U2Y6"/>
<gene>
    <name evidence="2" type="ORF">FQY83_10355</name>
</gene>